<evidence type="ECO:0000313" key="1">
    <source>
        <dbReference type="EMBL" id="OHV32868.1"/>
    </source>
</evidence>
<dbReference type="RefSeq" id="WP_071062459.1">
    <property type="nucleotide sequence ID" value="NZ_MAXA01000153.1"/>
</dbReference>
<gene>
    <name evidence="1" type="ORF">BBK14_33775</name>
</gene>
<sequence length="181" mass="20126">MNGGIYLPAPAHRAGGPDGQGWNRLSVWGSPGDQCALKPMSWASLRASRNTARFAGYGYCGPCTRRGECDGCPTLSAYQEKPRRTLMFGHPTALVRILERPGRPRELHLMDRPDQGWGSTSLPWTWAELARLPGWNIGRHFRDEHSEGFWMIATTSRNGLYGDPTWESYEHDGSTLLGVPA</sequence>
<accession>A0A1S1QDJ4</accession>
<proteinExistence type="predicted"/>
<reference evidence="2" key="1">
    <citation type="submission" date="2016-07" db="EMBL/GenBank/DDBJ databases">
        <title>Frankia sp. NRRL B-16219 Genome sequencing.</title>
        <authorList>
            <person name="Ghodhbane-Gtari F."/>
            <person name="Swanson E."/>
            <person name="Gueddou A."/>
            <person name="Louati M."/>
            <person name="Nouioui I."/>
            <person name="Hezbri K."/>
            <person name="Abebe-Akele F."/>
            <person name="Simpson S."/>
            <person name="Morris K."/>
            <person name="Thomas K."/>
            <person name="Gtari M."/>
            <person name="Tisa L.S."/>
        </authorList>
    </citation>
    <scope>NUCLEOTIDE SEQUENCE [LARGE SCALE GENOMIC DNA]</scope>
    <source>
        <strain evidence="2">NRRL B-16219</strain>
    </source>
</reference>
<comment type="caution">
    <text evidence="1">The sequence shown here is derived from an EMBL/GenBank/DDBJ whole genome shotgun (WGS) entry which is preliminary data.</text>
</comment>
<organism evidence="1 2">
    <name type="scientific">Parafrankia soli</name>
    <dbReference type="NCBI Taxonomy" id="2599596"/>
    <lineage>
        <taxon>Bacteria</taxon>
        <taxon>Bacillati</taxon>
        <taxon>Actinomycetota</taxon>
        <taxon>Actinomycetes</taxon>
        <taxon>Frankiales</taxon>
        <taxon>Frankiaceae</taxon>
        <taxon>Parafrankia</taxon>
    </lineage>
</organism>
<dbReference type="AlphaFoldDB" id="A0A1S1QDJ4"/>
<dbReference type="EMBL" id="MAXA01000153">
    <property type="protein sequence ID" value="OHV32868.1"/>
    <property type="molecule type" value="Genomic_DNA"/>
</dbReference>
<protein>
    <submittedName>
        <fullName evidence="1">Uncharacterized protein</fullName>
    </submittedName>
</protein>
<keyword evidence="2" id="KW-1185">Reference proteome</keyword>
<name>A0A1S1QDJ4_9ACTN</name>
<dbReference type="Proteomes" id="UP000179769">
    <property type="component" value="Unassembled WGS sequence"/>
</dbReference>
<evidence type="ECO:0000313" key="2">
    <source>
        <dbReference type="Proteomes" id="UP000179769"/>
    </source>
</evidence>